<dbReference type="AlphaFoldDB" id="D2PZC3"/>
<reference evidence="3" key="1">
    <citation type="submission" date="2009-09" db="EMBL/GenBank/DDBJ databases">
        <title>The complete genome of Kribbella flavida DSM 17836.</title>
        <authorList>
            <consortium name="US DOE Joint Genome Institute (JGI-PGF)"/>
            <person name="Lucas S."/>
            <person name="Copeland A."/>
            <person name="Lapidus A."/>
            <person name="Glavina del Rio T."/>
            <person name="Dalin E."/>
            <person name="Tice H."/>
            <person name="Bruce D."/>
            <person name="Goodwin L."/>
            <person name="Pitluck S."/>
            <person name="Kyrpides N."/>
            <person name="Mavromatis K."/>
            <person name="Ivanova N."/>
            <person name="Saunders E."/>
            <person name="Brettin T."/>
            <person name="Detter J.C."/>
            <person name="Han C."/>
            <person name="Larimer F."/>
            <person name="Land M."/>
            <person name="Hauser L."/>
            <person name="Markowitz V."/>
            <person name="Cheng J.-F."/>
            <person name="Hugenholtz P."/>
            <person name="Woyke T."/>
            <person name="Wu D."/>
            <person name="Pukall R."/>
            <person name="Klenk H.-P."/>
            <person name="Eisen J.A."/>
        </authorList>
    </citation>
    <scope>NUCLEOTIDE SEQUENCE [LARGE SCALE GENOMIC DNA]</scope>
    <source>
        <strain evidence="3">DSM 17836 / JCM 10339 / NBRC 14399</strain>
    </source>
</reference>
<accession>D2PZC3</accession>
<organism evidence="2 3">
    <name type="scientific">Kribbella flavida (strain DSM 17836 / JCM 10339 / NBRC 14399)</name>
    <dbReference type="NCBI Taxonomy" id="479435"/>
    <lineage>
        <taxon>Bacteria</taxon>
        <taxon>Bacillati</taxon>
        <taxon>Actinomycetota</taxon>
        <taxon>Actinomycetes</taxon>
        <taxon>Propionibacteriales</taxon>
        <taxon>Kribbellaceae</taxon>
        <taxon>Kribbella</taxon>
    </lineage>
</organism>
<evidence type="ECO:0000256" key="1">
    <source>
        <dbReference type="SAM" id="Phobius"/>
    </source>
</evidence>
<evidence type="ECO:0000313" key="2">
    <source>
        <dbReference type="EMBL" id="ADB33732.1"/>
    </source>
</evidence>
<proteinExistence type="predicted"/>
<name>D2PZC3_KRIFD</name>
<dbReference type="STRING" id="479435.Kfla_4715"/>
<protein>
    <submittedName>
        <fullName evidence="2">Uncharacterized protein</fullName>
    </submittedName>
</protein>
<dbReference type="Proteomes" id="UP000007967">
    <property type="component" value="Chromosome"/>
</dbReference>
<dbReference type="OrthoDB" id="9989688at2"/>
<dbReference type="HOGENOM" id="CLU_1608688_0_0_11"/>
<evidence type="ECO:0000313" key="3">
    <source>
        <dbReference type="Proteomes" id="UP000007967"/>
    </source>
</evidence>
<dbReference type="EMBL" id="CP001736">
    <property type="protein sequence ID" value="ADB33732.1"/>
    <property type="molecule type" value="Genomic_DNA"/>
</dbReference>
<gene>
    <name evidence="2" type="ordered locus">Kfla_4715</name>
</gene>
<keyword evidence="1" id="KW-0472">Membrane</keyword>
<keyword evidence="1" id="KW-1133">Transmembrane helix</keyword>
<dbReference type="RefSeq" id="WP_012922286.1">
    <property type="nucleotide sequence ID" value="NC_013729.1"/>
</dbReference>
<keyword evidence="1" id="KW-0812">Transmembrane</keyword>
<reference evidence="2 3" key="2">
    <citation type="journal article" date="2010" name="Stand. Genomic Sci.">
        <title>Complete genome sequence of Kribbella flavida type strain (IFO 14399).</title>
        <authorList>
            <person name="Pukall R."/>
            <person name="Lapidus A."/>
            <person name="Glavina Del Rio T."/>
            <person name="Copeland A."/>
            <person name="Tice H."/>
            <person name="Cheng J.-F."/>
            <person name="Lucas S."/>
            <person name="Chen F."/>
            <person name="Nolan M."/>
            <person name="LaButti K."/>
            <person name="Pati A."/>
            <person name="Ivanova N."/>
            <person name="Mavrommatis K."/>
            <person name="Mikhailova N."/>
            <person name="Pitluck S."/>
            <person name="Bruce D."/>
            <person name="Goodwin L."/>
            <person name="Land M."/>
            <person name="Hauser L."/>
            <person name="Chang Y.-J."/>
            <person name="Jeffries C.D."/>
            <person name="Chen A."/>
            <person name="Palaniappan K."/>
            <person name="Chain P."/>
            <person name="Rohde M."/>
            <person name="Goeker M."/>
            <person name="Bristow J."/>
            <person name="Eisen J.A."/>
            <person name="Markowitz V."/>
            <person name="Hugenholtz P."/>
            <person name="Kyrpides N.C."/>
            <person name="Klenk H.-P."/>
            <person name="Brettin T."/>
        </authorList>
    </citation>
    <scope>NUCLEOTIDE SEQUENCE [LARGE SCALE GENOMIC DNA]</scope>
    <source>
        <strain evidence="3">DSM 17836 / JCM 10339 / NBRC 14399</strain>
    </source>
</reference>
<dbReference type="KEGG" id="kfl:Kfla_4715"/>
<keyword evidence="3" id="KW-1185">Reference proteome</keyword>
<feature type="transmembrane region" description="Helical" evidence="1">
    <location>
        <begin position="39"/>
        <end position="59"/>
    </location>
</feature>
<sequence>MTELRTLLDEIAGPDAASPDTFVAETIARGRRTRRRRRITAVMATATAAAGAAAVTWTLPPVSDVPAASDAAAQPTTCAQLTVDYGLRAFPREDPNAPGVTLVLDGFDSAPTEAAQRGSGRTVVHAPQLTIEPKSTAVLEVPPPGPNGWSDDVWQQVINTCYRPK</sequence>